<proteinExistence type="predicted"/>
<keyword evidence="2" id="KW-1185">Reference proteome</keyword>
<dbReference type="RefSeq" id="WP_114563754.1">
    <property type="nucleotide sequence ID" value="NZ_CP031124.1"/>
</dbReference>
<sequence>MFMLSDDGYVRLTLSLLHEIPLRHCTSGLDDNPTPPITHAAGITEITGYTEWVSDTIPAISIGWDWQIGGANHPQGITCISPVRSNLMLMAGVQTSDSPQDVGETQSEAWLAEYIQTIPWQITVTTFINQRYQ</sequence>
<evidence type="ECO:0000313" key="1">
    <source>
        <dbReference type="EMBL" id="AXF86706.1"/>
    </source>
</evidence>
<dbReference type="Gene3D" id="3.10.450.610">
    <property type="match status" value="1"/>
</dbReference>
<evidence type="ECO:0008006" key="3">
    <source>
        <dbReference type="Google" id="ProtNLM"/>
    </source>
</evidence>
<evidence type="ECO:0000313" key="2">
    <source>
        <dbReference type="Proteomes" id="UP000252182"/>
    </source>
</evidence>
<accession>A0A345DEB8</accession>
<reference evidence="2" key="1">
    <citation type="submission" date="2018-07" db="EMBL/GenBank/DDBJ databases">
        <authorList>
            <person name="Kim H."/>
        </authorList>
    </citation>
    <scope>NUCLEOTIDE SEQUENCE [LARGE SCALE GENOMIC DNA]</scope>
    <source>
        <strain evidence="2">F02</strain>
    </source>
</reference>
<organism evidence="1 2">
    <name type="scientific">Ephemeroptericola cinctiostellae</name>
    <dbReference type="NCBI Taxonomy" id="2268024"/>
    <lineage>
        <taxon>Bacteria</taxon>
        <taxon>Pseudomonadati</taxon>
        <taxon>Pseudomonadota</taxon>
        <taxon>Betaproteobacteria</taxon>
        <taxon>Burkholderiales</taxon>
        <taxon>Burkholderiaceae</taxon>
        <taxon>Ephemeroptericola</taxon>
    </lineage>
</organism>
<gene>
    <name evidence="1" type="ORF">DTO96_102462</name>
</gene>
<dbReference type="OrthoDB" id="6921559at2"/>
<dbReference type="KEGG" id="hyf:DTO96_102462"/>
<dbReference type="EMBL" id="CP031124">
    <property type="protein sequence ID" value="AXF86706.1"/>
    <property type="molecule type" value="Genomic_DNA"/>
</dbReference>
<name>A0A345DEB8_9BURK</name>
<dbReference type="Pfam" id="PF16245">
    <property type="entry name" value="DUF4902"/>
    <property type="match status" value="1"/>
</dbReference>
<dbReference type="InterPro" id="IPR032598">
    <property type="entry name" value="RsaM-like"/>
</dbReference>
<dbReference type="AlphaFoldDB" id="A0A345DEB8"/>
<dbReference type="Proteomes" id="UP000252182">
    <property type="component" value="Chromosome"/>
</dbReference>
<protein>
    <recommendedName>
        <fullName evidence="3">DUF4902 domain-containing protein</fullName>
    </recommendedName>
</protein>